<name>A0A0M0LSM5_9EUKA</name>
<reference evidence="3" key="1">
    <citation type="journal article" date="2015" name="PLoS Genet.">
        <title>Genome Sequence and Transcriptome Analyses of Chrysochromulina tobin: Metabolic Tools for Enhanced Algal Fitness in the Prominent Order Prymnesiales (Haptophyceae).</title>
        <authorList>
            <person name="Hovde B.T."/>
            <person name="Deodato C.R."/>
            <person name="Hunsperger H.M."/>
            <person name="Ryken S.A."/>
            <person name="Yost W."/>
            <person name="Jha R.K."/>
            <person name="Patterson J."/>
            <person name="Monnat R.J. Jr."/>
            <person name="Barlow S.B."/>
            <person name="Starkenburg S.R."/>
            <person name="Cattolico R.A."/>
        </authorList>
    </citation>
    <scope>NUCLEOTIDE SEQUENCE</scope>
    <source>
        <strain evidence="3">CCMP291</strain>
    </source>
</reference>
<feature type="compositionally biased region" description="Polar residues" evidence="1">
    <location>
        <begin position="178"/>
        <end position="193"/>
    </location>
</feature>
<organism evidence="2 3">
    <name type="scientific">Chrysochromulina tobinii</name>
    <dbReference type="NCBI Taxonomy" id="1460289"/>
    <lineage>
        <taxon>Eukaryota</taxon>
        <taxon>Haptista</taxon>
        <taxon>Haptophyta</taxon>
        <taxon>Prymnesiophyceae</taxon>
        <taxon>Prymnesiales</taxon>
        <taxon>Chrysochromulinaceae</taxon>
        <taxon>Chrysochromulina</taxon>
    </lineage>
</organism>
<proteinExistence type="predicted"/>
<dbReference type="AlphaFoldDB" id="A0A0M0LSM5"/>
<evidence type="ECO:0000313" key="2">
    <source>
        <dbReference type="EMBL" id="KOO53912.1"/>
    </source>
</evidence>
<gene>
    <name evidence="2" type="ORF">Ctob_015071</name>
</gene>
<evidence type="ECO:0000256" key="1">
    <source>
        <dbReference type="SAM" id="MobiDB-lite"/>
    </source>
</evidence>
<feature type="region of interest" description="Disordered" evidence="1">
    <location>
        <begin position="239"/>
        <end position="266"/>
    </location>
</feature>
<feature type="compositionally biased region" description="Low complexity" evidence="1">
    <location>
        <begin position="201"/>
        <end position="212"/>
    </location>
</feature>
<sequence length="286" mass="32213">MSQLQTKSHASTRQMLDDIADSDTLDYSAPAVRALMSIHAIEQPYVGAWMRKPHRRAEYPSVGDMMDRQRNVQVLYETRLASLQRFVGFLVLFHTMAKKVQDFWSFVSFGLLSYDMSRSQSMLRVATTASPVSGSDVREQILALEQLETHAWASQRIRTNLYKHAMRNRMLKSMLNKVPNTGNLSNNRQNGQETPHKIGLSSSSKSTSFEPSAPVKKTTPQAPATQCLLPMCSSSSSTFGKVVATKPPLPSESSGEIRELRPRLSESERRELWLRLSSGEIREFST</sequence>
<feature type="compositionally biased region" description="Basic and acidic residues" evidence="1">
    <location>
        <begin position="255"/>
        <end position="266"/>
    </location>
</feature>
<accession>A0A0M0LSM5</accession>
<evidence type="ECO:0000313" key="3">
    <source>
        <dbReference type="Proteomes" id="UP000037460"/>
    </source>
</evidence>
<feature type="region of interest" description="Disordered" evidence="1">
    <location>
        <begin position="177"/>
        <end position="221"/>
    </location>
</feature>
<dbReference type="OrthoDB" id="26525at2759"/>
<comment type="caution">
    <text evidence="2">The sequence shown here is derived from an EMBL/GenBank/DDBJ whole genome shotgun (WGS) entry which is preliminary data.</text>
</comment>
<dbReference type="Proteomes" id="UP000037460">
    <property type="component" value="Unassembled WGS sequence"/>
</dbReference>
<keyword evidence="3" id="KW-1185">Reference proteome</keyword>
<dbReference type="EMBL" id="JWZX01000002">
    <property type="protein sequence ID" value="KOO53912.1"/>
    <property type="molecule type" value="Genomic_DNA"/>
</dbReference>
<protein>
    <submittedName>
        <fullName evidence="2">Karyopherin-beta 3 variant</fullName>
    </submittedName>
</protein>